<dbReference type="Pfam" id="PF00001">
    <property type="entry name" value="7tm_1"/>
    <property type="match status" value="1"/>
</dbReference>
<dbReference type="Gene3D" id="3.40.640.10">
    <property type="entry name" value="Type I PLP-dependent aspartate aminotransferase-like (Major domain)"/>
    <property type="match status" value="1"/>
</dbReference>
<dbReference type="SUPFAM" id="SSF53383">
    <property type="entry name" value="PLP-dependent transferases"/>
    <property type="match status" value="1"/>
</dbReference>
<dbReference type="Proteomes" id="UP000664991">
    <property type="component" value="Unassembled WGS sequence"/>
</dbReference>
<dbReference type="Pfam" id="PF00155">
    <property type="entry name" value="Aminotran_1_2"/>
    <property type="match status" value="1"/>
</dbReference>
<feature type="transmembrane region" description="Helical" evidence="27">
    <location>
        <begin position="679"/>
        <end position="705"/>
    </location>
</feature>
<dbReference type="PRINTS" id="PR00237">
    <property type="entry name" value="GPCRRHODOPSN"/>
</dbReference>
<evidence type="ECO:0000256" key="13">
    <source>
        <dbReference type="ARBA" id="ARBA00023157"/>
    </source>
</evidence>
<keyword evidence="10 25" id="KW-0297">G-protein coupled receptor</keyword>
<name>A0A836D8E6_SHEEP</name>
<dbReference type="InterPro" id="IPR000276">
    <property type="entry name" value="GPCR_Rhodpsn"/>
</dbReference>
<evidence type="ECO:0000256" key="27">
    <source>
        <dbReference type="SAM" id="Phobius"/>
    </source>
</evidence>
<dbReference type="InterPro" id="IPR004839">
    <property type="entry name" value="Aminotransferase_I/II_large"/>
</dbReference>
<evidence type="ECO:0000256" key="10">
    <source>
        <dbReference type="ARBA" id="ARBA00023040"/>
    </source>
</evidence>
<reference evidence="29 30" key="1">
    <citation type="submission" date="2020-12" db="EMBL/GenBank/DDBJ databases">
        <title>De novo assembly of Tibetan sheep genome.</title>
        <authorList>
            <person name="Li X."/>
        </authorList>
    </citation>
    <scope>NUCLEOTIDE SEQUENCE [LARGE SCALE GENOMIC DNA]</scope>
    <source>
        <tissue evidence="29">Heart</tissue>
    </source>
</reference>
<evidence type="ECO:0000313" key="29">
    <source>
        <dbReference type="EMBL" id="KAG5212692.1"/>
    </source>
</evidence>
<dbReference type="EC" id="2.3.1.29" evidence="20"/>
<evidence type="ECO:0000256" key="12">
    <source>
        <dbReference type="ARBA" id="ARBA00023139"/>
    </source>
</evidence>
<keyword evidence="18" id="KW-0012">Acyltransferase</keyword>
<proteinExistence type="inferred from homology"/>
<keyword evidence="6 25" id="KW-0812">Transmembrane</keyword>
<dbReference type="GO" id="GO:0030170">
    <property type="term" value="F:pyridoxal phosphate binding"/>
    <property type="evidence" value="ECO:0007669"/>
    <property type="project" value="InterPro"/>
</dbReference>
<dbReference type="InterPro" id="IPR003908">
    <property type="entry name" value="Galnin_3_rcpt"/>
</dbReference>
<dbReference type="InterPro" id="IPR001917">
    <property type="entry name" value="Aminotrans_II_pyridoxalP_BS"/>
</dbReference>
<feature type="region of interest" description="Disordered" evidence="26">
    <location>
        <begin position="415"/>
        <end position="436"/>
    </location>
</feature>
<dbReference type="GO" id="GO:0004966">
    <property type="term" value="F:galanin receptor activity"/>
    <property type="evidence" value="ECO:0007669"/>
    <property type="project" value="InterPro"/>
</dbReference>
<evidence type="ECO:0000256" key="15">
    <source>
        <dbReference type="ARBA" id="ARBA00023180"/>
    </source>
</evidence>
<comment type="similarity">
    <text evidence="25">Belongs to the G-protein coupled receptor 1 family.</text>
</comment>
<dbReference type="FunFam" id="3.90.1150.10:FF:000004">
    <property type="entry name" value="2-amino-3-ketobutyrate coenzyme A ligase"/>
    <property type="match status" value="1"/>
</dbReference>
<comment type="caution">
    <text evidence="29">The sequence shown here is derived from an EMBL/GenBank/DDBJ whole genome shotgun (WGS) entry which is preliminary data.</text>
</comment>
<evidence type="ECO:0000256" key="17">
    <source>
        <dbReference type="ARBA" id="ARBA00023288"/>
    </source>
</evidence>
<feature type="transmembrane region" description="Helical" evidence="27">
    <location>
        <begin position="461"/>
        <end position="486"/>
    </location>
</feature>
<evidence type="ECO:0000313" key="30">
    <source>
        <dbReference type="Proteomes" id="UP000664991"/>
    </source>
</evidence>
<dbReference type="Gene3D" id="3.90.1150.10">
    <property type="entry name" value="Aspartate Aminotransferase, domain 1"/>
    <property type="match status" value="1"/>
</dbReference>
<keyword evidence="7" id="KW-0663">Pyridoxal phosphate</keyword>
<dbReference type="CDD" id="cd15097">
    <property type="entry name" value="7tmA_Gal2_Gal3_R"/>
    <property type="match status" value="1"/>
</dbReference>
<evidence type="ECO:0000256" key="7">
    <source>
        <dbReference type="ARBA" id="ARBA00022898"/>
    </source>
</evidence>
<accession>A0A836D8E6</accession>
<comment type="cofactor">
    <cofactor evidence="1">
        <name>pyridoxal 5'-phosphate</name>
        <dbReference type="ChEBI" id="CHEBI:597326"/>
    </cofactor>
</comment>
<comment type="subcellular location">
    <subcellularLocation>
        <location evidence="2">Cell membrane</location>
        <topology evidence="2">Multi-pass membrane protein</topology>
    </subcellularLocation>
</comment>
<evidence type="ECO:0000256" key="1">
    <source>
        <dbReference type="ARBA" id="ARBA00001933"/>
    </source>
</evidence>
<keyword evidence="4" id="KW-1003">Cell membrane</keyword>
<keyword evidence="17" id="KW-0449">Lipoprotein</keyword>
<comment type="similarity">
    <text evidence="3">Belongs to the class-II pyridoxal-phosphate-dependent aminotransferase family.</text>
</comment>
<dbReference type="CDD" id="cd06454">
    <property type="entry name" value="KBL_like"/>
    <property type="match status" value="1"/>
</dbReference>
<dbReference type="InterPro" id="IPR050087">
    <property type="entry name" value="AON_synthase_class-II"/>
</dbReference>
<dbReference type="PRINTS" id="PR00663">
    <property type="entry name" value="GALANINR"/>
</dbReference>
<dbReference type="InterPro" id="IPR015422">
    <property type="entry name" value="PyrdxlP-dep_Trfase_small"/>
</dbReference>
<dbReference type="PRINTS" id="PR01420">
    <property type="entry name" value="GALANIN3R"/>
</dbReference>
<evidence type="ECO:0000256" key="25">
    <source>
        <dbReference type="RuleBase" id="RU000688"/>
    </source>
</evidence>
<keyword evidence="5" id="KW-0808">Transferase</keyword>
<dbReference type="FunFam" id="1.20.1070.10:FF:000244">
    <property type="entry name" value="galanin receptor type 3"/>
    <property type="match status" value="1"/>
</dbReference>
<feature type="transmembrane region" description="Helical" evidence="27">
    <location>
        <begin position="507"/>
        <end position="528"/>
    </location>
</feature>
<evidence type="ECO:0000256" key="9">
    <source>
        <dbReference type="ARBA" id="ARBA00022989"/>
    </source>
</evidence>
<dbReference type="InterPro" id="IPR000405">
    <property type="entry name" value="Galanin_rcpt"/>
</dbReference>
<keyword evidence="9 27" id="KW-1133">Transmembrane helix</keyword>
<evidence type="ECO:0000259" key="28">
    <source>
        <dbReference type="PROSITE" id="PS50262"/>
    </source>
</evidence>
<dbReference type="InterPro" id="IPR011282">
    <property type="entry name" value="2am3keto_CoA_ligase"/>
</dbReference>
<evidence type="ECO:0000256" key="3">
    <source>
        <dbReference type="ARBA" id="ARBA00008392"/>
    </source>
</evidence>
<evidence type="ECO:0000256" key="22">
    <source>
        <dbReference type="ARBA" id="ARBA00074699"/>
    </source>
</evidence>
<evidence type="ECO:0000256" key="21">
    <source>
        <dbReference type="ARBA" id="ARBA00069660"/>
    </source>
</evidence>
<evidence type="ECO:0000256" key="20">
    <source>
        <dbReference type="ARBA" id="ARBA00067076"/>
    </source>
</evidence>
<evidence type="ECO:0000256" key="5">
    <source>
        <dbReference type="ARBA" id="ARBA00022679"/>
    </source>
</evidence>
<dbReference type="NCBIfam" id="TIGR01822">
    <property type="entry name" value="2am3keto_CoA"/>
    <property type="match status" value="1"/>
</dbReference>
<feature type="transmembrane region" description="Helical" evidence="27">
    <location>
        <begin position="629"/>
        <end position="647"/>
    </location>
</feature>
<evidence type="ECO:0000256" key="11">
    <source>
        <dbReference type="ARBA" id="ARBA00023136"/>
    </source>
</evidence>
<evidence type="ECO:0000256" key="14">
    <source>
        <dbReference type="ARBA" id="ARBA00023170"/>
    </source>
</evidence>
<feature type="transmembrane region" description="Helical" evidence="27">
    <location>
        <begin position="717"/>
        <end position="737"/>
    </location>
</feature>
<dbReference type="FunFam" id="3.40.640.10:FF:000006">
    <property type="entry name" value="5-aminolevulinate synthase, mitochondrial"/>
    <property type="match status" value="1"/>
</dbReference>
<protein>
    <recommendedName>
        <fullName evidence="21">2-amino-3-ketobutyrate coenzyme A ligase, mitochondrial</fullName>
        <ecNumber evidence="20">2.3.1.29</ecNumber>
    </recommendedName>
    <alternativeName>
        <fullName evidence="23">Aminoacetone synthase</fullName>
    </alternativeName>
    <alternativeName>
        <fullName evidence="22">Galanin receptor type 3</fullName>
    </alternativeName>
    <alternativeName>
        <fullName evidence="24">Glycine acetyltransferase</fullName>
    </alternativeName>
</protein>
<dbReference type="AlphaFoldDB" id="A0A836D8E6"/>
<keyword evidence="16 25" id="KW-0807">Transducer</keyword>
<dbReference type="PROSITE" id="PS00237">
    <property type="entry name" value="G_PROTEIN_RECEP_F1_1"/>
    <property type="match status" value="1"/>
</dbReference>
<feature type="transmembrane region" description="Helical" evidence="27">
    <location>
        <begin position="540"/>
        <end position="561"/>
    </location>
</feature>
<keyword evidence="13" id="KW-1015">Disulfide bond</keyword>
<keyword evidence="14 25" id="KW-0675">Receptor</keyword>
<comment type="catalytic activity">
    <reaction evidence="19">
        <text>glycine + acetyl-CoA = (2S)-2-amino-3-oxobutanoate + CoA</text>
        <dbReference type="Rhea" id="RHEA:20736"/>
        <dbReference type="ChEBI" id="CHEBI:57287"/>
        <dbReference type="ChEBI" id="CHEBI:57288"/>
        <dbReference type="ChEBI" id="CHEBI:57305"/>
        <dbReference type="ChEBI" id="CHEBI:78948"/>
        <dbReference type="EC" id="2.3.1.29"/>
    </reaction>
    <physiologicalReaction direction="right-to-left" evidence="19">
        <dbReference type="Rhea" id="RHEA:20738"/>
    </physiologicalReaction>
</comment>
<evidence type="ECO:0000256" key="16">
    <source>
        <dbReference type="ARBA" id="ARBA00023224"/>
    </source>
</evidence>
<evidence type="ECO:0000256" key="18">
    <source>
        <dbReference type="ARBA" id="ARBA00023315"/>
    </source>
</evidence>
<dbReference type="Gene3D" id="1.20.1070.10">
    <property type="entry name" value="Rhodopsin 7-helix transmembrane proteins"/>
    <property type="match status" value="1"/>
</dbReference>
<keyword evidence="11 27" id="KW-0472">Membrane</keyword>
<dbReference type="NCBIfam" id="NF005394">
    <property type="entry name" value="PRK06939.1"/>
    <property type="match status" value="1"/>
</dbReference>
<feature type="transmembrane region" description="Helical" evidence="27">
    <location>
        <begin position="582"/>
        <end position="603"/>
    </location>
</feature>
<sequence>MWAGRVLHATLSRAPSGSRAQSALAQLRGILEEELESIRGAGTWKSERVITSCQGPHIHVEGAPGGIINFCANNYLGLSSHPEVIQAGLQTLKEFGAGLSSVRFICGTQSIHKDLEAKIARFHQREDAILYPSCFDANAGLFEALLTSEDAVLSDELNHASIIDGIRLCKAHKYRYRHLDMADLEARLQEAQKHRLRLVATDGAFSMDGDIAPLQKICHLASQYGALVFVDESHATGFLGPTGRGTDELLGVMDQVTIINSTLGKALGGASGGYTTGPGALVSLLRQRARPYLFSNSLPPAAVGCASKALDLLMESNAIVQSMAAKTLRFRSQMEAAGFTISGANHPICPVMLGDARLALNIADDMLKRGIFVIGFSYPVVPKGKARIRVQISAVHSEEDIDHCVEAFVEAGRSWHGHEQPQDDGSQSVMPRQDSRRCPSVGKMADIQNISLDSPGSMGAVAVPVVFALIFLLGTVGNGLVLAVLLQPGPSAWQEPGSTTDLFILNLAAADLCFILCCVPFQAAIYTLDDWLFGALVCKAVHLLIYLTMYASSFTLAAVSVDRYLAVRHPLRSRALRTPRNARAAVGLVWLLAALFSAPYLSYYGTVRYGALELCVPAWEDARRRALDVATFAAGYLLPVAVVSLAYGRTLRFLWAAVGPAGAAAAEARRRATGRAGRVMLAVAALYALCWGPHHALILCFWYGRFAFSPATYACRLASHCLAYANSCLNPLVYALASRHFRARLRRLWPCGSRRPRARCPAGGARRALRRVRPGSPDPDGCSGNARPRGRLPAGGDWGGERGPEPAGGGEACRALPVKGPE</sequence>
<dbReference type="InterPro" id="IPR015421">
    <property type="entry name" value="PyrdxlP-dep_Trfase_major"/>
</dbReference>
<evidence type="ECO:0000256" key="8">
    <source>
        <dbReference type="ARBA" id="ARBA00022946"/>
    </source>
</evidence>
<feature type="region of interest" description="Disordered" evidence="26">
    <location>
        <begin position="763"/>
        <end position="822"/>
    </location>
</feature>
<dbReference type="PANTHER" id="PTHR13693:SF102">
    <property type="entry name" value="2-AMINO-3-KETOBUTYRATE COENZYME A LIGASE, MITOCHONDRIAL"/>
    <property type="match status" value="1"/>
</dbReference>
<evidence type="ECO:0000256" key="26">
    <source>
        <dbReference type="SAM" id="MobiDB-lite"/>
    </source>
</evidence>
<evidence type="ECO:0000256" key="6">
    <source>
        <dbReference type="ARBA" id="ARBA00022692"/>
    </source>
</evidence>
<dbReference type="PROSITE" id="PS00599">
    <property type="entry name" value="AA_TRANSFER_CLASS_2"/>
    <property type="match status" value="1"/>
</dbReference>
<dbReference type="PANTHER" id="PTHR13693">
    <property type="entry name" value="CLASS II AMINOTRANSFERASE/8-AMINO-7-OXONONANOATE SYNTHASE"/>
    <property type="match status" value="1"/>
</dbReference>
<keyword evidence="12" id="KW-0564">Palmitate</keyword>
<dbReference type="PROSITE" id="PS50262">
    <property type="entry name" value="G_PROTEIN_RECEP_F1_2"/>
    <property type="match status" value="1"/>
</dbReference>
<organism evidence="29 30">
    <name type="scientific">Ovis aries</name>
    <name type="common">Sheep</name>
    <dbReference type="NCBI Taxonomy" id="9940"/>
    <lineage>
        <taxon>Eukaryota</taxon>
        <taxon>Metazoa</taxon>
        <taxon>Chordata</taxon>
        <taxon>Craniata</taxon>
        <taxon>Vertebrata</taxon>
        <taxon>Euteleostomi</taxon>
        <taxon>Mammalia</taxon>
        <taxon>Eutheria</taxon>
        <taxon>Laurasiatheria</taxon>
        <taxon>Artiodactyla</taxon>
        <taxon>Ruminantia</taxon>
        <taxon>Pecora</taxon>
        <taxon>Bovidae</taxon>
        <taxon>Caprinae</taxon>
        <taxon>Ovis</taxon>
    </lineage>
</organism>
<keyword evidence="8" id="KW-0809">Transit peptide</keyword>
<dbReference type="GO" id="GO:0005739">
    <property type="term" value="C:mitochondrion"/>
    <property type="evidence" value="ECO:0007669"/>
    <property type="project" value="TreeGrafter"/>
</dbReference>
<dbReference type="GO" id="GO:0008890">
    <property type="term" value="F:glycine C-acetyltransferase activity"/>
    <property type="evidence" value="ECO:0007669"/>
    <property type="project" value="UniProtKB-EC"/>
</dbReference>
<evidence type="ECO:0000256" key="2">
    <source>
        <dbReference type="ARBA" id="ARBA00004651"/>
    </source>
</evidence>
<dbReference type="InterPro" id="IPR017452">
    <property type="entry name" value="GPCR_Rhodpsn_7TM"/>
</dbReference>
<dbReference type="GO" id="GO:0005886">
    <property type="term" value="C:plasma membrane"/>
    <property type="evidence" value="ECO:0007669"/>
    <property type="project" value="UniProtKB-SubCell"/>
</dbReference>
<dbReference type="HAMAP" id="MF_00985">
    <property type="entry name" value="2am3keto_CoA_ligase"/>
    <property type="match status" value="1"/>
</dbReference>
<evidence type="ECO:0000256" key="4">
    <source>
        <dbReference type="ARBA" id="ARBA00022475"/>
    </source>
</evidence>
<dbReference type="GO" id="GO:0006567">
    <property type="term" value="P:L-threonine catabolic process"/>
    <property type="evidence" value="ECO:0007669"/>
    <property type="project" value="InterPro"/>
</dbReference>
<evidence type="ECO:0000256" key="23">
    <source>
        <dbReference type="ARBA" id="ARBA00075633"/>
    </source>
</evidence>
<evidence type="ECO:0000256" key="24">
    <source>
        <dbReference type="ARBA" id="ARBA00078624"/>
    </source>
</evidence>
<keyword evidence="15" id="KW-0325">Glycoprotein</keyword>
<dbReference type="InterPro" id="IPR015424">
    <property type="entry name" value="PyrdxlP-dep_Trfase"/>
</dbReference>
<dbReference type="EMBL" id="JAEMGP010000003">
    <property type="protein sequence ID" value="KAG5212692.1"/>
    <property type="molecule type" value="Genomic_DNA"/>
</dbReference>
<evidence type="ECO:0000256" key="19">
    <source>
        <dbReference type="ARBA" id="ARBA00052559"/>
    </source>
</evidence>
<dbReference type="SUPFAM" id="SSF81321">
    <property type="entry name" value="Family A G protein-coupled receptor-like"/>
    <property type="match status" value="1"/>
</dbReference>
<feature type="domain" description="G-protein coupled receptors family 1 profile" evidence="28">
    <location>
        <begin position="477"/>
        <end position="734"/>
    </location>
</feature>
<gene>
    <name evidence="29" type="ORF">JEQ12_015121</name>
</gene>